<evidence type="ECO:0000313" key="9">
    <source>
        <dbReference type="EMBL" id="CAL1130981.1"/>
    </source>
</evidence>
<dbReference type="PANTHER" id="PTHR10283:SF82">
    <property type="entry name" value="SOLUTE CARRIER FAMILY 13 MEMBER 2"/>
    <property type="match status" value="1"/>
</dbReference>
<dbReference type="InterPro" id="IPR001898">
    <property type="entry name" value="SLC13A/DASS"/>
</dbReference>
<dbReference type="PROSITE" id="PS01271">
    <property type="entry name" value="NA_SULFATE"/>
    <property type="match status" value="1"/>
</dbReference>
<keyword evidence="11" id="KW-1185">Reference proteome</keyword>
<feature type="transmembrane region" description="Helical" evidence="7">
    <location>
        <begin position="432"/>
        <end position="462"/>
    </location>
</feature>
<feature type="transmembrane region" description="Helical" evidence="7">
    <location>
        <begin position="297"/>
        <end position="318"/>
    </location>
</feature>
<comment type="caution">
    <text evidence="8">The sequence shown here is derived from an EMBL/GenBank/DDBJ whole genome shotgun (WGS) entry which is preliminary data.</text>
</comment>
<name>A0A9P1BTA2_9DINO</name>
<feature type="transmembrane region" description="Helical" evidence="7">
    <location>
        <begin position="513"/>
        <end position="538"/>
    </location>
</feature>
<dbReference type="EMBL" id="CAMXCT030000354">
    <property type="protein sequence ID" value="CAL4764918.1"/>
    <property type="molecule type" value="Genomic_DNA"/>
</dbReference>
<feature type="transmembrane region" description="Helical" evidence="7">
    <location>
        <begin position="82"/>
        <end position="106"/>
    </location>
</feature>
<dbReference type="InterPro" id="IPR031312">
    <property type="entry name" value="Na/sul_symport_CS"/>
</dbReference>
<accession>A0A9P1BTA2</accession>
<gene>
    <name evidence="8" type="ORF">C1SCF055_LOCUS5736</name>
</gene>
<keyword evidence="4 7" id="KW-1133">Transmembrane helix</keyword>
<dbReference type="EMBL" id="CAMXCT010000354">
    <property type="protein sequence ID" value="CAI3977606.1"/>
    <property type="molecule type" value="Genomic_DNA"/>
</dbReference>
<evidence type="ECO:0000313" key="11">
    <source>
        <dbReference type="Proteomes" id="UP001152797"/>
    </source>
</evidence>
<reference evidence="8" key="1">
    <citation type="submission" date="2022-10" db="EMBL/GenBank/DDBJ databases">
        <authorList>
            <person name="Chen Y."/>
            <person name="Dougan E. K."/>
            <person name="Chan C."/>
            <person name="Rhodes N."/>
            <person name="Thang M."/>
        </authorList>
    </citation>
    <scope>NUCLEOTIDE SEQUENCE</scope>
</reference>
<dbReference type="PANTHER" id="PTHR10283">
    <property type="entry name" value="SOLUTE CARRIER FAMILY 13 MEMBER"/>
    <property type="match status" value="1"/>
</dbReference>
<feature type="transmembrane region" description="Helical" evidence="7">
    <location>
        <begin position="397"/>
        <end position="420"/>
    </location>
</feature>
<organism evidence="8">
    <name type="scientific">Cladocopium goreaui</name>
    <dbReference type="NCBI Taxonomy" id="2562237"/>
    <lineage>
        <taxon>Eukaryota</taxon>
        <taxon>Sar</taxon>
        <taxon>Alveolata</taxon>
        <taxon>Dinophyceae</taxon>
        <taxon>Suessiales</taxon>
        <taxon>Symbiodiniaceae</taxon>
        <taxon>Cladocopium</taxon>
    </lineage>
</organism>
<keyword evidence="5 7" id="KW-0472">Membrane</keyword>
<protein>
    <submittedName>
        <fullName evidence="10">Sodium-dependent dicarboxylate transporter SdcS</fullName>
    </submittedName>
</protein>
<evidence type="ECO:0000313" key="8">
    <source>
        <dbReference type="EMBL" id="CAI3977606.1"/>
    </source>
</evidence>
<dbReference type="Pfam" id="PF00939">
    <property type="entry name" value="Na_sulph_symp"/>
    <property type="match status" value="1"/>
</dbReference>
<feature type="compositionally biased region" description="Basic and acidic residues" evidence="6">
    <location>
        <begin position="21"/>
        <end position="35"/>
    </location>
</feature>
<evidence type="ECO:0000256" key="4">
    <source>
        <dbReference type="ARBA" id="ARBA00022989"/>
    </source>
</evidence>
<evidence type="ECO:0000256" key="3">
    <source>
        <dbReference type="ARBA" id="ARBA00022692"/>
    </source>
</evidence>
<dbReference type="GO" id="GO:0015141">
    <property type="term" value="F:succinate transmembrane transporter activity"/>
    <property type="evidence" value="ECO:0007669"/>
    <property type="project" value="UniProtKB-ARBA"/>
</dbReference>
<feature type="transmembrane region" description="Helical" evidence="7">
    <location>
        <begin position="45"/>
        <end position="62"/>
    </location>
</feature>
<comment type="subcellular location">
    <subcellularLocation>
        <location evidence="1">Membrane</location>
        <topology evidence="1">Multi-pass membrane protein</topology>
    </subcellularLocation>
</comment>
<evidence type="ECO:0000256" key="1">
    <source>
        <dbReference type="ARBA" id="ARBA00004141"/>
    </source>
</evidence>
<evidence type="ECO:0000256" key="2">
    <source>
        <dbReference type="ARBA" id="ARBA00022448"/>
    </source>
</evidence>
<feature type="region of interest" description="Disordered" evidence="6">
    <location>
        <begin position="1"/>
        <end position="36"/>
    </location>
</feature>
<reference evidence="9" key="2">
    <citation type="submission" date="2024-04" db="EMBL/GenBank/DDBJ databases">
        <authorList>
            <person name="Chen Y."/>
            <person name="Shah S."/>
            <person name="Dougan E. K."/>
            <person name="Thang M."/>
            <person name="Chan C."/>
        </authorList>
    </citation>
    <scope>NUCLEOTIDE SEQUENCE [LARGE SCALE GENOMIC DNA]</scope>
</reference>
<evidence type="ECO:0000256" key="5">
    <source>
        <dbReference type="ARBA" id="ARBA00023136"/>
    </source>
</evidence>
<feature type="transmembrane region" description="Helical" evidence="7">
    <location>
        <begin position="206"/>
        <end position="225"/>
    </location>
</feature>
<evidence type="ECO:0000256" key="7">
    <source>
        <dbReference type="SAM" id="Phobius"/>
    </source>
</evidence>
<keyword evidence="2" id="KW-0813">Transport</keyword>
<dbReference type="GO" id="GO:0005886">
    <property type="term" value="C:plasma membrane"/>
    <property type="evidence" value="ECO:0007669"/>
    <property type="project" value="TreeGrafter"/>
</dbReference>
<proteinExistence type="predicted"/>
<keyword evidence="3 7" id="KW-0812">Transmembrane</keyword>
<evidence type="ECO:0000313" key="10">
    <source>
        <dbReference type="EMBL" id="CAL4764918.1"/>
    </source>
</evidence>
<sequence length="555" mass="60708">MVFKRDPREDLTSIGASPFDLESKDDAKDEAESKAPDQLPGGRKVIIVLATATLILILFPFLELDPRYPDASKGLSVLLVTALFWVTEVMPLSVSSLLPMALYPLFGIVKASSLAGHFFSGVSFLFIAGFFLGLAIERWNLHTRFVHVMLSKVGGRVELYMAAFMLCTWLLSMWISNTAAMLCILPMVKSFQESIDDRHSRFQSGMLLAIGYSATIGGLATPVGTPTNGIFMTLFQDFWPEQQEFSFATFCVIALPLSAALLLAAYLIACATFVWTSSEKVVIDAAAFLQRQRMGKVSFEEMVVLVDLCCLMLLWFTASRIDQFPGWKHWLGLTQLNSGSIGLLLTLPLFVLPCGRWLPSWLRCCLGEDRCLSICKGQRPSYILDWESVKQDFSWEILFVFGGGSLIAHGTVASGLADLIAQSLQTLGLSDFLFIVLVLTVVAFVTEIVSNMSTLNIFGAIIVTAAHHMGYNQVQLLLAVSFAASFAFMLPMAGGPNMVVYSSGRVPIGQMVSFGLCLNVTAILLGSVYICFVLPVLLQFTGTSYADLPQPSAQG</sequence>
<dbReference type="EMBL" id="CAMXCT020000354">
    <property type="protein sequence ID" value="CAL1130981.1"/>
    <property type="molecule type" value="Genomic_DNA"/>
</dbReference>
<dbReference type="OrthoDB" id="442298at2759"/>
<dbReference type="Proteomes" id="UP001152797">
    <property type="component" value="Unassembled WGS sequence"/>
</dbReference>
<evidence type="ECO:0000256" key="6">
    <source>
        <dbReference type="SAM" id="MobiDB-lite"/>
    </source>
</evidence>
<feature type="transmembrane region" description="Helical" evidence="7">
    <location>
        <begin position="330"/>
        <end position="352"/>
    </location>
</feature>
<feature type="transmembrane region" description="Helical" evidence="7">
    <location>
        <begin position="159"/>
        <end position="185"/>
    </location>
</feature>
<feature type="transmembrane region" description="Helical" evidence="7">
    <location>
        <begin position="118"/>
        <end position="139"/>
    </location>
</feature>
<feature type="transmembrane region" description="Helical" evidence="7">
    <location>
        <begin position="245"/>
        <end position="276"/>
    </location>
</feature>
<dbReference type="AlphaFoldDB" id="A0A9P1BTA2"/>
<feature type="compositionally biased region" description="Basic and acidic residues" evidence="6">
    <location>
        <begin position="1"/>
        <end position="11"/>
    </location>
</feature>
<feature type="transmembrane region" description="Helical" evidence="7">
    <location>
        <begin position="474"/>
        <end position="493"/>
    </location>
</feature>